<evidence type="ECO:0000256" key="1">
    <source>
        <dbReference type="ARBA" id="ARBA00006484"/>
    </source>
</evidence>
<dbReference type="EMBL" id="MU004181">
    <property type="protein sequence ID" value="KAF2502316.1"/>
    <property type="molecule type" value="Genomic_DNA"/>
</dbReference>
<comment type="similarity">
    <text evidence="1">Belongs to the short-chain dehydrogenases/reductases (SDR) family.</text>
</comment>
<evidence type="ECO:0000256" key="2">
    <source>
        <dbReference type="ARBA" id="ARBA00023002"/>
    </source>
</evidence>
<evidence type="ECO:0000313" key="4">
    <source>
        <dbReference type="Proteomes" id="UP000799750"/>
    </source>
</evidence>
<dbReference type="PANTHER" id="PTHR43180:SF11">
    <property type="entry name" value="NAD(P)-BINDING PROTEIN"/>
    <property type="match status" value="1"/>
</dbReference>
<dbReference type="Pfam" id="PF00106">
    <property type="entry name" value="adh_short"/>
    <property type="match status" value="1"/>
</dbReference>
<organism evidence="3 4">
    <name type="scientific">Lophium mytilinum</name>
    <dbReference type="NCBI Taxonomy" id="390894"/>
    <lineage>
        <taxon>Eukaryota</taxon>
        <taxon>Fungi</taxon>
        <taxon>Dikarya</taxon>
        <taxon>Ascomycota</taxon>
        <taxon>Pezizomycotina</taxon>
        <taxon>Dothideomycetes</taxon>
        <taxon>Pleosporomycetidae</taxon>
        <taxon>Mytilinidiales</taxon>
        <taxon>Mytilinidiaceae</taxon>
        <taxon>Lophium</taxon>
    </lineage>
</organism>
<dbReference type="PANTHER" id="PTHR43180">
    <property type="entry name" value="3-OXOACYL-(ACYL-CARRIER-PROTEIN) REDUCTASE (AFU_ORTHOLOGUE AFUA_6G11210)"/>
    <property type="match status" value="1"/>
</dbReference>
<dbReference type="Gene3D" id="3.40.50.720">
    <property type="entry name" value="NAD(P)-binding Rossmann-like Domain"/>
    <property type="match status" value="1"/>
</dbReference>
<protein>
    <submittedName>
        <fullName evidence="3">Putative oxidoreductase,short chain dehydrogenase</fullName>
    </submittedName>
</protein>
<sequence>MTDLNIKKSDLVGLKGKVVVITVRVCSHSCYTTGGSSGIGLATAQLLLSLGAQVVVGDTNAPPEALHATFLKTDVRVWADQVALFNKAIETHGVIDHVFANAGVAKTTSLIDDELDSNGNLKAPDLITYNVNLIGCMYTTRLGVFHLKKNPKGGSIVVTGSACSYQGFSVVDYCTAKHGVLGLVRSVKAQLPPALNIRINCLAPEWTDTGLVKSTFFRSLDVPVQGPEVVALSAALCMADGARNGQLILSKEGKFKELEGGYMPWLVTQTGGESVSIEAALAKLQLKIKEVAEAPDAEAGAEGGV</sequence>
<keyword evidence="2" id="KW-0560">Oxidoreductase</keyword>
<evidence type="ECO:0000313" key="3">
    <source>
        <dbReference type="EMBL" id="KAF2502316.1"/>
    </source>
</evidence>
<dbReference type="InterPro" id="IPR036291">
    <property type="entry name" value="NAD(P)-bd_dom_sf"/>
</dbReference>
<reference evidence="3" key="1">
    <citation type="journal article" date="2020" name="Stud. Mycol.">
        <title>101 Dothideomycetes genomes: a test case for predicting lifestyles and emergence of pathogens.</title>
        <authorList>
            <person name="Haridas S."/>
            <person name="Albert R."/>
            <person name="Binder M."/>
            <person name="Bloem J."/>
            <person name="Labutti K."/>
            <person name="Salamov A."/>
            <person name="Andreopoulos B."/>
            <person name="Baker S."/>
            <person name="Barry K."/>
            <person name="Bills G."/>
            <person name="Bluhm B."/>
            <person name="Cannon C."/>
            <person name="Castanera R."/>
            <person name="Culley D."/>
            <person name="Daum C."/>
            <person name="Ezra D."/>
            <person name="Gonzalez J."/>
            <person name="Henrissat B."/>
            <person name="Kuo A."/>
            <person name="Liang C."/>
            <person name="Lipzen A."/>
            <person name="Lutzoni F."/>
            <person name="Magnuson J."/>
            <person name="Mondo S."/>
            <person name="Nolan M."/>
            <person name="Ohm R."/>
            <person name="Pangilinan J."/>
            <person name="Park H.-J."/>
            <person name="Ramirez L."/>
            <person name="Alfaro M."/>
            <person name="Sun H."/>
            <person name="Tritt A."/>
            <person name="Yoshinaga Y."/>
            <person name="Zwiers L.-H."/>
            <person name="Turgeon B."/>
            <person name="Goodwin S."/>
            <person name="Spatafora J."/>
            <person name="Crous P."/>
            <person name="Grigoriev I."/>
        </authorList>
    </citation>
    <scope>NUCLEOTIDE SEQUENCE</scope>
    <source>
        <strain evidence="3">CBS 269.34</strain>
    </source>
</reference>
<name>A0A6A6RD51_9PEZI</name>
<dbReference type="PRINTS" id="PR00081">
    <property type="entry name" value="GDHRDH"/>
</dbReference>
<accession>A0A6A6RD51</accession>
<dbReference type="SUPFAM" id="SSF51735">
    <property type="entry name" value="NAD(P)-binding Rossmann-fold domains"/>
    <property type="match status" value="1"/>
</dbReference>
<dbReference type="AlphaFoldDB" id="A0A6A6RD51"/>
<dbReference type="Proteomes" id="UP000799750">
    <property type="component" value="Unassembled WGS sequence"/>
</dbReference>
<dbReference type="GO" id="GO:0016491">
    <property type="term" value="F:oxidoreductase activity"/>
    <property type="evidence" value="ECO:0007669"/>
    <property type="project" value="UniProtKB-KW"/>
</dbReference>
<dbReference type="InterPro" id="IPR002347">
    <property type="entry name" value="SDR_fam"/>
</dbReference>
<dbReference type="OrthoDB" id="37659at2759"/>
<gene>
    <name evidence="3" type="ORF">BU16DRAFT_587486</name>
</gene>
<keyword evidence="4" id="KW-1185">Reference proteome</keyword>
<proteinExistence type="inferred from homology"/>